<dbReference type="InterPro" id="IPR013783">
    <property type="entry name" value="Ig-like_fold"/>
</dbReference>
<evidence type="ECO:0008006" key="3">
    <source>
        <dbReference type="Google" id="ProtNLM"/>
    </source>
</evidence>
<keyword evidence="2" id="KW-1185">Reference proteome</keyword>
<evidence type="ECO:0000313" key="2">
    <source>
        <dbReference type="Proteomes" id="UP001305928"/>
    </source>
</evidence>
<proteinExistence type="predicted"/>
<dbReference type="EMBL" id="CP137892">
    <property type="protein sequence ID" value="WPC03476.1"/>
    <property type="molecule type" value="Genomic_DNA"/>
</dbReference>
<dbReference type="RefSeq" id="WP_318641977.1">
    <property type="nucleotide sequence ID" value="NZ_CP137892.1"/>
</dbReference>
<reference evidence="1 2" key="1">
    <citation type="submission" date="2023-11" db="EMBL/GenBank/DDBJ databases">
        <title>Complete genome of Pseudomonas benzenivorans BA3361.</title>
        <authorList>
            <person name="Shin S.Y."/>
            <person name="Song J."/>
            <person name="Kang H."/>
        </authorList>
    </citation>
    <scope>NUCLEOTIDE SEQUENCE [LARGE SCALE GENOMIC DNA]</scope>
    <source>
        <strain evidence="1 2">HNIBRBA3361</strain>
    </source>
</reference>
<protein>
    <recommendedName>
        <fullName evidence="3">Bacterial Ig domain-containing protein</fullName>
    </recommendedName>
</protein>
<name>A0ABZ0PRR7_9PSED</name>
<sequence length="144" mass="15322">MNLVGRFLLSSTVYHLRAVASVPGQPGVDLGHEVIVNPDGSITVGGEAPAGSEIVVTWPDSGVVEVIVDETGSWSETSPPGQPVGEVIVSITWNFVQFADGAFEQFDDGSFVVPELNLITSAILLDDGGFEITDSGEYIYFEFE</sequence>
<dbReference type="Gene3D" id="2.60.40.10">
    <property type="entry name" value="Immunoglobulins"/>
    <property type="match status" value="1"/>
</dbReference>
<accession>A0ABZ0PRR7</accession>
<evidence type="ECO:0000313" key="1">
    <source>
        <dbReference type="EMBL" id="WPC03476.1"/>
    </source>
</evidence>
<dbReference type="Proteomes" id="UP001305928">
    <property type="component" value="Chromosome"/>
</dbReference>
<organism evidence="1 2">
    <name type="scientific">Pseudomonas benzenivorans</name>
    <dbReference type="NCBI Taxonomy" id="556533"/>
    <lineage>
        <taxon>Bacteria</taxon>
        <taxon>Pseudomonadati</taxon>
        <taxon>Pseudomonadota</taxon>
        <taxon>Gammaproteobacteria</taxon>
        <taxon>Pseudomonadales</taxon>
        <taxon>Pseudomonadaceae</taxon>
        <taxon>Pseudomonas</taxon>
    </lineage>
</organism>
<gene>
    <name evidence="1" type="ORF">SBP02_11840</name>
</gene>